<feature type="transmembrane region" description="Helical" evidence="1">
    <location>
        <begin position="6"/>
        <end position="24"/>
    </location>
</feature>
<dbReference type="InterPro" id="IPR009693">
    <property type="entry name" value="Glucitol_operon_activator"/>
</dbReference>
<evidence type="ECO:0000313" key="3">
    <source>
        <dbReference type="Proteomes" id="UP000009073"/>
    </source>
</evidence>
<dbReference type="STRING" id="595494.Tola_1874"/>
<dbReference type="eggNOG" id="COG4578">
    <property type="taxonomic scope" value="Bacteria"/>
</dbReference>
<dbReference type="OrthoDB" id="4774974at2"/>
<dbReference type="Proteomes" id="UP000009073">
    <property type="component" value="Chromosome"/>
</dbReference>
<keyword evidence="1" id="KW-0472">Membrane</keyword>
<dbReference type="RefSeq" id="WP_015878951.1">
    <property type="nucleotide sequence ID" value="NC_012691.1"/>
</dbReference>
<dbReference type="EMBL" id="CP001616">
    <property type="protein sequence ID" value="ACQ93480.1"/>
    <property type="molecule type" value="Genomic_DNA"/>
</dbReference>
<evidence type="ECO:0000313" key="2">
    <source>
        <dbReference type="EMBL" id="ACQ93480.1"/>
    </source>
</evidence>
<keyword evidence="1" id="KW-0812">Transmembrane</keyword>
<organism evidence="2 3">
    <name type="scientific">Tolumonas auensis (strain DSM 9187 / NBRC 110442 / TA 4)</name>
    <dbReference type="NCBI Taxonomy" id="595494"/>
    <lineage>
        <taxon>Bacteria</taxon>
        <taxon>Pseudomonadati</taxon>
        <taxon>Pseudomonadota</taxon>
        <taxon>Gammaproteobacteria</taxon>
        <taxon>Aeromonadales</taxon>
        <taxon>Aeromonadaceae</taxon>
        <taxon>Tolumonas</taxon>
    </lineage>
</organism>
<reference evidence="3" key="1">
    <citation type="submission" date="2009-05" db="EMBL/GenBank/DDBJ databases">
        <title>Complete sequence of Tolumonas auensis DSM 9187.</title>
        <authorList>
            <consortium name="US DOE Joint Genome Institute"/>
            <person name="Lucas S."/>
            <person name="Copeland A."/>
            <person name="Lapidus A."/>
            <person name="Glavina del Rio T."/>
            <person name="Tice H."/>
            <person name="Bruce D."/>
            <person name="Goodwin L."/>
            <person name="Pitluck S."/>
            <person name="Chertkov O."/>
            <person name="Brettin T."/>
            <person name="Detter J.C."/>
            <person name="Han C."/>
            <person name="Larimer F."/>
            <person name="Land M."/>
            <person name="Hauser L."/>
            <person name="Kyrpides N."/>
            <person name="Mikhailova N."/>
            <person name="Spring S."/>
            <person name="Beller H."/>
        </authorList>
    </citation>
    <scope>NUCLEOTIDE SEQUENCE [LARGE SCALE GENOMIC DNA]</scope>
    <source>
        <strain evidence="3">DSM 9187 / TA4</strain>
    </source>
</reference>
<gene>
    <name evidence="2" type="ordered locus">Tola_1874</name>
</gene>
<name>C4LFW3_TOLAT</name>
<reference evidence="2 3" key="2">
    <citation type="journal article" date="2011" name="Stand. Genomic Sci.">
        <title>Complete genome sequence of Tolumonas auensis type strain (TA 4).</title>
        <authorList>
            <person name="Chertkov O."/>
            <person name="Copeland A."/>
            <person name="Lucas S."/>
            <person name="Lapidus A."/>
            <person name="Berry K.W."/>
            <person name="Detter J.C."/>
            <person name="Del Rio T.G."/>
            <person name="Hammon N."/>
            <person name="Dalin E."/>
            <person name="Tice H."/>
            <person name="Pitluck S."/>
            <person name="Richardson P."/>
            <person name="Bruce D."/>
            <person name="Goodwin L."/>
            <person name="Han C."/>
            <person name="Tapia R."/>
            <person name="Saunders E."/>
            <person name="Schmutz J."/>
            <person name="Brettin T."/>
            <person name="Larimer F."/>
            <person name="Land M."/>
            <person name="Hauser L."/>
            <person name="Spring S."/>
            <person name="Rohde M."/>
            <person name="Kyrpides N.C."/>
            <person name="Ivanova N."/>
            <person name="Goker M."/>
            <person name="Beller H.R."/>
            <person name="Klenk H.P."/>
            <person name="Woyke T."/>
        </authorList>
    </citation>
    <scope>NUCLEOTIDE SEQUENCE [LARGE SCALE GENOMIC DNA]</scope>
    <source>
        <strain evidence="3">DSM 9187 / TA4</strain>
    </source>
</reference>
<proteinExistence type="predicted"/>
<evidence type="ECO:0000256" key="1">
    <source>
        <dbReference type="SAM" id="Phobius"/>
    </source>
</evidence>
<sequence length="118" mass="12879">MDATYILIVCAVIAWSLQIATGFLQMRAFNRMLQAMSLKGVVKIGKTSSRWKPKTLVVLAHDANNVIVDASIMKGLTIFARPTPLSALIHARIPLSDRMVAELEPSVREAVSCALSTK</sequence>
<dbReference type="HOGENOM" id="CLU_124480_1_0_6"/>
<keyword evidence="3" id="KW-1185">Reference proteome</keyword>
<dbReference type="KEGG" id="tau:Tola_1874"/>
<accession>C4LFW3</accession>
<dbReference type="AlphaFoldDB" id="C4LFW3"/>
<protein>
    <submittedName>
        <fullName evidence="2">Glucitol operon activator</fullName>
    </submittedName>
</protein>
<keyword evidence="1" id="KW-1133">Transmembrane helix</keyword>
<dbReference type="Pfam" id="PF06923">
    <property type="entry name" value="GutM"/>
    <property type="match status" value="1"/>
</dbReference>